<dbReference type="Pfam" id="PF02674">
    <property type="entry name" value="Colicin_V"/>
    <property type="match status" value="1"/>
</dbReference>
<feature type="transmembrane region" description="Helical" evidence="5">
    <location>
        <begin position="103"/>
        <end position="127"/>
    </location>
</feature>
<keyword evidence="7" id="KW-1185">Reference proteome</keyword>
<evidence type="ECO:0000256" key="3">
    <source>
        <dbReference type="ARBA" id="ARBA00022989"/>
    </source>
</evidence>
<dbReference type="PANTHER" id="PTHR36926">
    <property type="entry name" value="COLICIN V PRODUCTION PROTEIN"/>
    <property type="match status" value="1"/>
</dbReference>
<feature type="transmembrane region" description="Helical" evidence="5">
    <location>
        <begin position="6"/>
        <end position="23"/>
    </location>
</feature>
<dbReference type="GO" id="GO:0016020">
    <property type="term" value="C:membrane"/>
    <property type="evidence" value="ECO:0007669"/>
    <property type="project" value="UniProtKB-SubCell"/>
</dbReference>
<comment type="subcellular location">
    <subcellularLocation>
        <location evidence="1">Membrane</location>
        <topology evidence="1">Multi-pass membrane protein</topology>
    </subcellularLocation>
</comment>
<feature type="transmembrane region" description="Helical" evidence="5">
    <location>
        <begin position="30"/>
        <end position="47"/>
    </location>
</feature>
<dbReference type="InterPro" id="IPR003825">
    <property type="entry name" value="Colicin-V_CvpA"/>
</dbReference>
<feature type="transmembrane region" description="Helical" evidence="5">
    <location>
        <begin position="67"/>
        <end position="91"/>
    </location>
</feature>
<gene>
    <name evidence="6" type="ORF">SAMN03097708_02541</name>
</gene>
<proteinExistence type="predicted"/>
<evidence type="ECO:0000256" key="2">
    <source>
        <dbReference type="ARBA" id="ARBA00022692"/>
    </source>
</evidence>
<dbReference type="PANTHER" id="PTHR36926:SF1">
    <property type="entry name" value="COLICIN V PRODUCTION PROTEIN"/>
    <property type="match status" value="1"/>
</dbReference>
<evidence type="ECO:0000256" key="5">
    <source>
        <dbReference type="SAM" id="Phobius"/>
    </source>
</evidence>
<evidence type="ECO:0000313" key="6">
    <source>
        <dbReference type="EMBL" id="SCZ63734.1"/>
    </source>
</evidence>
<dbReference type="STRING" id="415747.SAMN03097708_02541"/>
<evidence type="ECO:0000313" key="7">
    <source>
        <dbReference type="Proteomes" id="UP000199648"/>
    </source>
</evidence>
<keyword evidence="3 5" id="KW-1133">Transmembrane helix</keyword>
<dbReference type="EMBL" id="FMWD01000007">
    <property type="protein sequence ID" value="SCZ63734.1"/>
    <property type="molecule type" value="Genomic_DNA"/>
</dbReference>
<name>A0A1G5QPC9_9GAMM</name>
<keyword evidence="4 5" id="KW-0472">Membrane</keyword>
<evidence type="ECO:0000256" key="1">
    <source>
        <dbReference type="ARBA" id="ARBA00004141"/>
    </source>
</evidence>
<dbReference type="AlphaFoldDB" id="A0A1G5QPC9"/>
<evidence type="ECO:0000256" key="4">
    <source>
        <dbReference type="ARBA" id="ARBA00023136"/>
    </source>
</evidence>
<keyword evidence="2 5" id="KW-0812">Transmembrane</keyword>
<accession>A0A1G5QPC9</accession>
<dbReference type="GO" id="GO:0009403">
    <property type="term" value="P:toxin biosynthetic process"/>
    <property type="evidence" value="ECO:0007669"/>
    <property type="project" value="InterPro"/>
</dbReference>
<dbReference type="RefSeq" id="WP_245688321.1">
    <property type="nucleotide sequence ID" value="NZ_FMWD01000007.1"/>
</dbReference>
<protein>
    <submittedName>
        <fullName evidence="6">Membrane protein required for colicin V production</fullName>
    </submittedName>
</protein>
<reference evidence="6 7" key="1">
    <citation type="submission" date="2016-10" db="EMBL/GenBank/DDBJ databases">
        <authorList>
            <person name="de Groot N.N."/>
        </authorList>
    </citation>
    <scope>NUCLEOTIDE SEQUENCE [LARGE SCALE GENOMIC DNA]</scope>
    <source>
        <strain evidence="6 7">HLD2</strain>
    </source>
</reference>
<dbReference type="InterPro" id="IPR052719">
    <property type="entry name" value="CvpA-like"/>
</dbReference>
<sequence>MSMNWADYSILAIIALSLLISLVRGFTKEALSLAGWLVAFWVALTFANNLEPLLQPYIEVPSVRLSVAFAVLFLVTLLLATLVNFMAVQLVRKTGLSGTDRFIGAFFGIARGVVVVLALVILAGLTALPEDPWWSASLLIPYFQETAIWVRYYLPDELANSIHY</sequence>
<dbReference type="Proteomes" id="UP000199648">
    <property type="component" value="Unassembled WGS sequence"/>
</dbReference>
<organism evidence="6 7">
    <name type="scientific">Thiohalomonas denitrificans</name>
    <dbReference type="NCBI Taxonomy" id="415747"/>
    <lineage>
        <taxon>Bacteria</taxon>
        <taxon>Pseudomonadati</taxon>
        <taxon>Pseudomonadota</taxon>
        <taxon>Gammaproteobacteria</taxon>
        <taxon>Thiohalomonadales</taxon>
        <taxon>Thiohalomonadaceae</taxon>
        <taxon>Thiohalomonas</taxon>
    </lineage>
</organism>